<evidence type="ECO:0000313" key="3">
    <source>
        <dbReference type="Proteomes" id="UP001519460"/>
    </source>
</evidence>
<dbReference type="AlphaFoldDB" id="A0ABD0JG67"/>
<dbReference type="Proteomes" id="UP001519460">
    <property type="component" value="Unassembled WGS sequence"/>
</dbReference>
<gene>
    <name evidence="2" type="ORF">BaRGS_00020687</name>
    <name evidence="1" type="ORF">BaRGS_00035405</name>
</gene>
<dbReference type="EMBL" id="JACVVK020000473">
    <property type="protein sequence ID" value="KAK7473357.1"/>
    <property type="molecule type" value="Genomic_DNA"/>
</dbReference>
<keyword evidence="3" id="KW-1185">Reference proteome</keyword>
<evidence type="ECO:0000313" key="1">
    <source>
        <dbReference type="EMBL" id="KAK7473357.1"/>
    </source>
</evidence>
<sequence>MSSAPAEDVLCMRGHAARAQHARVSEQREINEAAVCPPHTATTLPVWTIVDGLMFSHSGEFPALVLSTHEVLEGRCGVFAYLVVSLTWYRSFRR</sequence>
<reference evidence="1 3" key="2">
    <citation type="journal article" date="2023" name="Sci. Data">
        <title>Genome assembly of the Korean intertidal mud-creeper Batillaria attramentaria.</title>
        <authorList>
            <person name="Patra A.K."/>
            <person name="Ho P.T."/>
            <person name="Jun S."/>
            <person name="Lee S.J."/>
            <person name="Kim Y."/>
            <person name="Won Y.J."/>
        </authorList>
    </citation>
    <scope>NUCLEOTIDE SEQUENCE [LARGE SCALE GENOMIC DNA]</scope>
    <source>
        <strain evidence="1">Wonlab-2016</strain>
    </source>
</reference>
<proteinExistence type="predicted"/>
<dbReference type="EMBL" id="JACVVK020000155">
    <property type="protein sequence ID" value="KAK7488096.1"/>
    <property type="molecule type" value="Genomic_DNA"/>
</dbReference>
<reference evidence="1" key="1">
    <citation type="submission" date="2020-09" db="EMBL/GenBank/DDBJ databases">
        <authorList>
            <person name="Won Y."/>
        </authorList>
    </citation>
    <scope>NUCLEOTIDE SEQUENCE</scope>
    <source>
        <strain evidence="1">Wonlab-2016</strain>
        <tissue evidence="1">Foot muscle</tissue>
    </source>
</reference>
<protein>
    <submittedName>
        <fullName evidence="1">Uncharacterized protein</fullName>
    </submittedName>
</protein>
<organism evidence="1 3">
    <name type="scientific">Batillaria attramentaria</name>
    <dbReference type="NCBI Taxonomy" id="370345"/>
    <lineage>
        <taxon>Eukaryota</taxon>
        <taxon>Metazoa</taxon>
        <taxon>Spiralia</taxon>
        <taxon>Lophotrochozoa</taxon>
        <taxon>Mollusca</taxon>
        <taxon>Gastropoda</taxon>
        <taxon>Caenogastropoda</taxon>
        <taxon>Sorbeoconcha</taxon>
        <taxon>Cerithioidea</taxon>
        <taxon>Batillariidae</taxon>
        <taxon>Batillaria</taxon>
    </lineage>
</organism>
<accession>A0ABD0JG67</accession>
<evidence type="ECO:0000313" key="2">
    <source>
        <dbReference type="EMBL" id="KAK7488096.1"/>
    </source>
</evidence>
<name>A0ABD0JG67_9CAEN</name>
<comment type="caution">
    <text evidence="1">The sequence shown here is derived from an EMBL/GenBank/DDBJ whole genome shotgun (WGS) entry which is preliminary data.</text>
</comment>
<reference evidence="1" key="3">
    <citation type="submission" date="2023-01" db="EMBL/GenBank/DDBJ databases">
        <authorList>
            <person name="Patra A."/>
        </authorList>
    </citation>
    <scope>NUCLEOTIDE SEQUENCE</scope>
    <source>
        <strain evidence="1">Wonlab-2016</strain>
        <tissue evidence="1">Foot muscle</tissue>
    </source>
</reference>